<comment type="caution">
    <text evidence="2">The sequence shown here is derived from an EMBL/GenBank/DDBJ whole genome shotgun (WGS) entry which is preliminary data.</text>
</comment>
<gene>
    <name evidence="2" type="ORF">E2C01_050819</name>
</gene>
<evidence type="ECO:0000313" key="2">
    <source>
        <dbReference type="EMBL" id="MPC56852.1"/>
    </source>
</evidence>
<proteinExistence type="predicted"/>
<dbReference type="EMBL" id="VSRR010014303">
    <property type="protein sequence ID" value="MPC56852.1"/>
    <property type="molecule type" value="Genomic_DNA"/>
</dbReference>
<evidence type="ECO:0000313" key="3">
    <source>
        <dbReference type="Proteomes" id="UP000324222"/>
    </source>
</evidence>
<name>A0A5B7GD43_PORTR</name>
<dbReference type="Proteomes" id="UP000324222">
    <property type="component" value="Unassembled WGS sequence"/>
</dbReference>
<protein>
    <submittedName>
        <fullName evidence="2">Uncharacterized protein</fullName>
    </submittedName>
</protein>
<organism evidence="2 3">
    <name type="scientific">Portunus trituberculatus</name>
    <name type="common">Swimming crab</name>
    <name type="synonym">Neptunus trituberculatus</name>
    <dbReference type="NCBI Taxonomy" id="210409"/>
    <lineage>
        <taxon>Eukaryota</taxon>
        <taxon>Metazoa</taxon>
        <taxon>Ecdysozoa</taxon>
        <taxon>Arthropoda</taxon>
        <taxon>Crustacea</taxon>
        <taxon>Multicrustacea</taxon>
        <taxon>Malacostraca</taxon>
        <taxon>Eumalacostraca</taxon>
        <taxon>Eucarida</taxon>
        <taxon>Decapoda</taxon>
        <taxon>Pleocyemata</taxon>
        <taxon>Brachyura</taxon>
        <taxon>Eubrachyura</taxon>
        <taxon>Portunoidea</taxon>
        <taxon>Portunidae</taxon>
        <taxon>Portuninae</taxon>
        <taxon>Portunus</taxon>
    </lineage>
</organism>
<dbReference type="AlphaFoldDB" id="A0A5B7GD43"/>
<keyword evidence="3" id="KW-1185">Reference proteome</keyword>
<evidence type="ECO:0000256" key="1">
    <source>
        <dbReference type="SAM" id="MobiDB-lite"/>
    </source>
</evidence>
<accession>A0A5B7GD43</accession>
<feature type="region of interest" description="Disordered" evidence="1">
    <location>
        <begin position="131"/>
        <end position="176"/>
    </location>
</feature>
<sequence length="176" mass="19417">MQLWHISFSFPLRPAPASSPPHGVGRGAARLAYREAPCYPQKLNSCTFKAWRTRHGLFREERNGVPGTVGEGGGLGRPGCRTCGRYTRAFLVATPPMAWQRPELDSQSGHPLPCLPHIPVVSVLAYQNWTPRRQRGPEPPPGRRPLWSGTGAARRGARHATLHHAEPSIGQTHTSW</sequence>
<reference evidence="2 3" key="1">
    <citation type="submission" date="2019-05" db="EMBL/GenBank/DDBJ databases">
        <title>Another draft genome of Portunus trituberculatus and its Hox gene families provides insights of decapod evolution.</title>
        <authorList>
            <person name="Jeong J.-H."/>
            <person name="Song I."/>
            <person name="Kim S."/>
            <person name="Choi T."/>
            <person name="Kim D."/>
            <person name="Ryu S."/>
            <person name="Kim W."/>
        </authorList>
    </citation>
    <scope>NUCLEOTIDE SEQUENCE [LARGE SCALE GENOMIC DNA]</scope>
    <source>
        <tissue evidence="2">Muscle</tissue>
    </source>
</reference>